<name>A0ABQ4N9F9_9BACL</name>
<proteinExistence type="inferred from homology"/>
<feature type="domain" description="D-isomer specific 2-hydroxyacid dehydrogenase NAD-binding" evidence="6">
    <location>
        <begin position="109"/>
        <end position="289"/>
    </location>
</feature>
<gene>
    <name evidence="7" type="primary">hprA</name>
    <name evidence="7" type="ORF">PACILC2_31620</name>
</gene>
<feature type="domain" description="D-isomer specific 2-hydroxyacid dehydrogenase catalytic" evidence="5">
    <location>
        <begin position="16"/>
        <end position="318"/>
    </location>
</feature>
<dbReference type="InterPro" id="IPR050418">
    <property type="entry name" value="D-iso_2-hydroxyacid_DH_PdxB"/>
</dbReference>
<dbReference type="Proteomes" id="UP000680304">
    <property type="component" value="Unassembled WGS sequence"/>
</dbReference>
<evidence type="ECO:0000259" key="6">
    <source>
        <dbReference type="Pfam" id="PF02826"/>
    </source>
</evidence>
<dbReference type="PANTHER" id="PTHR43761">
    <property type="entry name" value="D-ISOMER SPECIFIC 2-HYDROXYACID DEHYDROGENASE FAMILY PROTEIN (AFU_ORTHOLOGUE AFUA_1G13630)"/>
    <property type="match status" value="1"/>
</dbReference>
<evidence type="ECO:0000256" key="3">
    <source>
        <dbReference type="ARBA" id="ARBA00023027"/>
    </source>
</evidence>
<evidence type="ECO:0000259" key="5">
    <source>
        <dbReference type="Pfam" id="PF00389"/>
    </source>
</evidence>
<comment type="similarity">
    <text evidence="1 4">Belongs to the D-isomer specific 2-hydroxyacid dehydrogenase family.</text>
</comment>
<protein>
    <submittedName>
        <fullName evidence="7">Glycerate dehydrogenase</fullName>
    </submittedName>
</protein>
<dbReference type="InterPro" id="IPR029753">
    <property type="entry name" value="D-isomer_DH_CS"/>
</dbReference>
<dbReference type="Pfam" id="PF00389">
    <property type="entry name" value="2-Hacid_dh"/>
    <property type="match status" value="1"/>
</dbReference>
<dbReference type="PROSITE" id="PS00670">
    <property type="entry name" value="D_2_HYDROXYACID_DH_2"/>
    <property type="match status" value="1"/>
</dbReference>
<dbReference type="Gene3D" id="3.40.50.720">
    <property type="entry name" value="NAD(P)-binding Rossmann-like Domain"/>
    <property type="match status" value="2"/>
</dbReference>
<reference evidence="7 8" key="1">
    <citation type="submission" date="2021-04" db="EMBL/GenBank/DDBJ databases">
        <title>Draft genome sequence of Paenibacillus cisolokensis, LC2-13A.</title>
        <authorList>
            <person name="Uke A."/>
            <person name="Chhe C."/>
            <person name="Baramee S."/>
            <person name="Kosugi A."/>
        </authorList>
    </citation>
    <scope>NUCLEOTIDE SEQUENCE [LARGE SCALE GENOMIC DNA]</scope>
    <source>
        <strain evidence="7 8">LC2-13A</strain>
    </source>
</reference>
<dbReference type="SUPFAM" id="SSF51735">
    <property type="entry name" value="NAD(P)-binding Rossmann-fold domains"/>
    <property type="match status" value="1"/>
</dbReference>
<accession>A0ABQ4N9F9</accession>
<dbReference type="InterPro" id="IPR006140">
    <property type="entry name" value="D-isomer_DH_NAD-bd"/>
</dbReference>
<evidence type="ECO:0000256" key="2">
    <source>
        <dbReference type="ARBA" id="ARBA00023002"/>
    </source>
</evidence>
<dbReference type="InterPro" id="IPR036291">
    <property type="entry name" value="NAD(P)-bd_dom_sf"/>
</dbReference>
<evidence type="ECO:0000313" key="8">
    <source>
        <dbReference type="Proteomes" id="UP000680304"/>
    </source>
</evidence>
<dbReference type="PANTHER" id="PTHR43761:SF1">
    <property type="entry name" value="D-ISOMER SPECIFIC 2-HYDROXYACID DEHYDROGENASE CATALYTIC DOMAIN-CONTAINING PROTEIN-RELATED"/>
    <property type="match status" value="1"/>
</dbReference>
<dbReference type="EMBL" id="BOVJ01000101">
    <property type="protein sequence ID" value="GIQ64594.1"/>
    <property type="molecule type" value="Genomic_DNA"/>
</dbReference>
<dbReference type="InterPro" id="IPR006139">
    <property type="entry name" value="D-isomer_2_OHA_DH_cat_dom"/>
</dbReference>
<dbReference type="SUPFAM" id="SSF52283">
    <property type="entry name" value="Formate/glycerate dehydrogenase catalytic domain-like"/>
    <property type="match status" value="1"/>
</dbReference>
<keyword evidence="2 4" id="KW-0560">Oxidoreductase</keyword>
<keyword evidence="8" id="KW-1185">Reference proteome</keyword>
<keyword evidence="3" id="KW-0520">NAD</keyword>
<evidence type="ECO:0000313" key="7">
    <source>
        <dbReference type="EMBL" id="GIQ64594.1"/>
    </source>
</evidence>
<comment type="caution">
    <text evidence="7">The sequence shown here is derived from an EMBL/GenBank/DDBJ whole genome shotgun (WGS) entry which is preliminary data.</text>
</comment>
<evidence type="ECO:0000256" key="4">
    <source>
        <dbReference type="RuleBase" id="RU003719"/>
    </source>
</evidence>
<dbReference type="CDD" id="cd12162">
    <property type="entry name" value="2-Hacid_dh_4"/>
    <property type="match status" value="1"/>
</dbReference>
<organism evidence="7 8">
    <name type="scientific">Paenibacillus cisolokensis</name>
    <dbReference type="NCBI Taxonomy" id="1658519"/>
    <lineage>
        <taxon>Bacteria</taxon>
        <taxon>Bacillati</taxon>
        <taxon>Bacillota</taxon>
        <taxon>Bacilli</taxon>
        <taxon>Bacillales</taxon>
        <taxon>Paenibacillaceae</taxon>
        <taxon>Paenibacillus</taxon>
    </lineage>
</organism>
<evidence type="ECO:0000256" key="1">
    <source>
        <dbReference type="ARBA" id="ARBA00005854"/>
    </source>
</evidence>
<dbReference type="Pfam" id="PF02826">
    <property type="entry name" value="2-Hacid_dh_C"/>
    <property type="match status" value="1"/>
</dbReference>
<sequence>MGMKIVVLDGYATNPGDMSWQPLERLGRLTVYDRTKAEEVAERAAEAEAVLTNKTPIDAEALNRLPKLRYIGVLATGYNIVDIEAAAKRGIVVTNVPDYSSMSVAQLVFALILEHCHRVQRHADAVNAGEWAASPDFTFSKSPLVELAGKTIGIVGFGEIGRQTARLATAFGMNVMVHTRTEKRVAGLEHVSYVTLEELLRRSDIVSLHCPLTPETKEMINRETIAMMKRTALLINTARGGHIAEADLAEALREGRIAGAGLDVLSVEPPAADHPLIGLDNCIVTPHIAWATREARARLIGMAAFNLERFIAGETVNRVN</sequence>